<dbReference type="Pfam" id="PF07495">
    <property type="entry name" value="Y_Y_Y"/>
    <property type="match status" value="1"/>
</dbReference>
<dbReference type="PANTHER" id="PTHR43547:SF2">
    <property type="entry name" value="HYBRID SIGNAL TRANSDUCTION HISTIDINE KINASE C"/>
    <property type="match status" value="1"/>
</dbReference>
<keyword evidence="3" id="KW-0732">Signal</keyword>
<evidence type="ECO:0000313" key="7">
    <source>
        <dbReference type="Proteomes" id="UP000199031"/>
    </source>
</evidence>
<sequence length="1018" mass="116777">MRRCLLLLLWLFFLLPAFSQQAKQYAFTHYSTANGLVSNTVYSIVQDKQGYIWMATIDGLQRFDGKRFITFRHSSTNPHSIPSDFVPQLNIDKDGNLWLYTGNKIGFFNPHTFLFTAVPVEDEDPSNPYNITFYGNAYNGYMVLHARNVGFFLYDPALKKFKRTISFKTPENKRLYGITNINETEFWISIDGGIIVYNLKTGNLNYRGHNPDNNIYIHAVKNDTAGAGFFANVNDTLWYNSWPLVSWAPFIHKQSLKTGAKETYSINRQFSFGYTEIGGNLFQQNGRKWFYGRSFIAEYTGNKQAPFQLIQNAYTGDQSITFDHVYKMMEDRQHNIWIATDNGVFIFNPDMQVFDVHKVQRPTDAQPHEAPVSEACELKNGNILISTWGNGLYYYDNNFNPISMPQGLQELTRNYMMWCLHEHSKTGLIWMGFQGGGLGIYDAEKKKFEMLNEKAFSGSTIRKVAEDKFGNLWFGLQSGSIVKWNMGAANGDFHKGYEIIDGRKGYYIQKMYTGKNGAIWVGYLNGGLSKYDATTNKLLFHYSKNNLNNEGLWSNNVNDIYAFNDSLLLIANDALDILNLNTNKITHISTETGLPSNTVVSIEADDKGILWLGMANQLCRFNLSKKIFSTFDRKDGITYDLFVPAGDYKLKDGRLLFLTDKNFVVFNPLSVVSAHLPDKVLITNFKTGNRYLSIDSLNSLHAITLQYNNTFFSIEFSALNFTPQNKLNYYYMLEGIDKAYHPASSLNEAVYNYLPAGNYTFKVKAENTEGRETATTELHIKVVPPFWLSWWFFGLIILLVFAVFYWIDKERIKKIQALQKVRTQIARNLHNDVNTTLNHISLLSEMARIKADKDLDMSKDFIEQINTKSRSMIDGMNDMMWTLNPENDSMEKTILRMKEYAEALQNTYPVQIQMGVDETVRLLKTDMKLRHEIFLIFKNILRCIAEAGNSTAPTLINIDYHNRKILLKIYNATTSFKNTDAEQTIQQIHERAGVLNAELDIQTDKGVSLILLAPVHQQ</sequence>
<evidence type="ECO:0000259" key="5">
    <source>
        <dbReference type="Pfam" id="PF07730"/>
    </source>
</evidence>
<dbReference type="OrthoDB" id="9778366at2"/>
<evidence type="ECO:0000256" key="1">
    <source>
        <dbReference type="ARBA" id="ARBA00022553"/>
    </source>
</evidence>
<dbReference type="Gene3D" id="6.10.250.2870">
    <property type="match status" value="1"/>
</dbReference>
<dbReference type="GO" id="GO:0000155">
    <property type="term" value="F:phosphorelay sensor kinase activity"/>
    <property type="evidence" value="ECO:0007669"/>
    <property type="project" value="InterPro"/>
</dbReference>
<keyword evidence="1" id="KW-0597">Phosphoprotein</keyword>
<evidence type="ECO:0000256" key="2">
    <source>
        <dbReference type="SAM" id="Phobius"/>
    </source>
</evidence>
<dbReference type="InterPro" id="IPR011712">
    <property type="entry name" value="Sig_transdc_His_kin_sub3_dim/P"/>
</dbReference>
<dbReference type="RefSeq" id="WP_090660106.1">
    <property type="nucleotide sequence ID" value="NZ_FOXQ01000009.1"/>
</dbReference>
<protein>
    <submittedName>
        <fullName evidence="6">Ligand-binding sensor domain-containing protein</fullName>
    </submittedName>
</protein>
<dbReference type="GO" id="GO:0046983">
    <property type="term" value="F:protein dimerization activity"/>
    <property type="evidence" value="ECO:0007669"/>
    <property type="project" value="InterPro"/>
</dbReference>
<dbReference type="Gene3D" id="2.60.40.10">
    <property type="entry name" value="Immunoglobulins"/>
    <property type="match status" value="1"/>
</dbReference>
<dbReference type="InterPro" id="IPR011110">
    <property type="entry name" value="Reg_prop"/>
</dbReference>
<dbReference type="AlphaFoldDB" id="A0A1I5XQX8"/>
<proteinExistence type="predicted"/>
<dbReference type="PANTHER" id="PTHR43547">
    <property type="entry name" value="TWO-COMPONENT HISTIDINE KINASE"/>
    <property type="match status" value="1"/>
</dbReference>
<dbReference type="EMBL" id="FOXQ01000009">
    <property type="protein sequence ID" value="SFQ34338.1"/>
    <property type="molecule type" value="Genomic_DNA"/>
</dbReference>
<evidence type="ECO:0000313" key="6">
    <source>
        <dbReference type="EMBL" id="SFQ34338.1"/>
    </source>
</evidence>
<name>A0A1I5XQX8_9BACT</name>
<dbReference type="SUPFAM" id="SSF63829">
    <property type="entry name" value="Calcium-dependent phosphotriesterase"/>
    <property type="match status" value="1"/>
</dbReference>
<gene>
    <name evidence="6" type="ORF">SAMN05444277_109118</name>
</gene>
<dbReference type="Proteomes" id="UP000199031">
    <property type="component" value="Unassembled WGS sequence"/>
</dbReference>
<dbReference type="InterPro" id="IPR011123">
    <property type="entry name" value="Y_Y_Y"/>
</dbReference>
<dbReference type="STRING" id="1465490.SAMN05444277_109118"/>
<dbReference type="GO" id="GO:0016020">
    <property type="term" value="C:membrane"/>
    <property type="evidence" value="ECO:0007669"/>
    <property type="project" value="InterPro"/>
</dbReference>
<dbReference type="Pfam" id="PF07494">
    <property type="entry name" value="Reg_prop"/>
    <property type="match status" value="3"/>
</dbReference>
<keyword evidence="2" id="KW-1133">Transmembrane helix</keyword>
<feature type="chain" id="PRO_5011487930" evidence="3">
    <location>
        <begin position="23"/>
        <end position="1018"/>
    </location>
</feature>
<dbReference type="InterPro" id="IPR015943">
    <property type="entry name" value="WD40/YVTN_repeat-like_dom_sf"/>
</dbReference>
<feature type="transmembrane region" description="Helical" evidence="2">
    <location>
        <begin position="787"/>
        <end position="807"/>
    </location>
</feature>
<keyword evidence="2" id="KW-0812">Transmembrane</keyword>
<organism evidence="6 7">
    <name type="scientific">Parafilimonas terrae</name>
    <dbReference type="NCBI Taxonomy" id="1465490"/>
    <lineage>
        <taxon>Bacteria</taxon>
        <taxon>Pseudomonadati</taxon>
        <taxon>Bacteroidota</taxon>
        <taxon>Chitinophagia</taxon>
        <taxon>Chitinophagales</taxon>
        <taxon>Chitinophagaceae</taxon>
        <taxon>Parafilimonas</taxon>
    </lineage>
</organism>
<keyword evidence="7" id="KW-1185">Reference proteome</keyword>
<evidence type="ECO:0000256" key="3">
    <source>
        <dbReference type="SAM" id="SignalP"/>
    </source>
</evidence>
<dbReference type="SUPFAM" id="SSF50998">
    <property type="entry name" value="Quinoprotein alcohol dehydrogenase-like"/>
    <property type="match status" value="1"/>
</dbReference>
<dbReference type="InterPro" id="IPR001611">
    <property type="entry name" value="Leu-rich_rpt"/>
</dbReference>
<dbReference type="PROSITE" id="PS51450">
    <property type="entry name" value="LRR"/>
    <property type="match status" value="1"/>
</dbReference>
<accession>A0A1I5XQX8</accession>
<dbReference type="InterPro" id="IPR011047">
    <property type="entry name" value="Quinoprotein_ADH-like_sf"/>
</dbReference>
<evidence type="ECO:0000259" key="4">
    <source>
        <dbReference type="Pfam" id="PF07495"/>
    </source>
</evidence>
<dbReference type="Pfam" id="PF07730">
    <property type="entry name" value="HisKA_3"/>
    <property type="match status" value="1"/>
</dbReference>
<feature type="signal peptide" evidence="3">
    <location>
        <begin position="1"/>
        <end position="22"/>
    </location>
</feature>
<dbReference type="Gene3D" id="2.130.10.10">
    <property type="entry name" value="YVTN repeat-like/Quinoprotein amine dehydrogenase"/>
    <property type="match status" value="3"/>
</dbReference>
<dbReference type="InterPro" id="IPR013783">
    <property type="entry name" value="Ig-like_fold"/>
</dbReference>
<keyword evidence="2" id="KW-0472">Membrane</keyword>
<feature type="domain" description="Signal transduction histidine kinase subgroup 3 dimerisation and phosphoacceptor" evidence="5">
    <location>
        <begin position="822"/>
        <end position="886"/>
    </location>
</feature>
<feature type="domain" description="Two component regulator three Y" evidence="4">
    <location>
        <begin position="721"/>
        <end position="782"/>
    </location>
</feature>
<reference evidence="6 7" key="1">
    <citation type="submission" date="2016-10" db="EMBL/GenBank/DDBJ databases">
        <authorList>
            <person name="de Groot N.N."/>
        </authorList>
    </citation>
    <scope>NUCLEOTIDE SEQUENCE [LARGE SCALE GENOMIC DNA]</scope>
    <source>
        <strain evidence="6 7">DSM 28286</strain>
    </source>
</reference>